<keyword evidence="4 16" id="KW-1133">Transmembrane helix</keyword>
<comment type="function">
    <text evidence="13">Scramblase that mediates the translocation of glucosaminylphosphatidylinositol (alpha-D-GlcN-(1-6)-(1,2-diacyl-sn-glycero-3-phospho)-1D-myo-inositol, GlcN-PI) across the endoplasmic reticulum (ER) membrane, from the cytosolic leaflet to the luminal leaflet of the ER membrane, where it participates in the biosynthesis of glycosylphosphatidylinositol (GPI). GPI is a lipid glycoconjugate involved in post-translational modification of proteins. Can also translocate 1,2-diacyl-sn-glycero-3-phospho-(1D-myo-inositol) (phosphatidylinositol or PI), as well as several other phospholipids (1,2-diacyl-sn-glycero-3-phosphocholine, 1,2-diacyl-sn-glycero-3-phosphoethanolamine), and N-acetylglucosaminylphosphatidylinositol (GlcNAc-PI) in vitro.</text>
</comment>
<comment type="catalytic activity">
    <reaction evidence="6">
        <text>a 1,2-diacyl-sn-glycero-3-phosphoethanolamine(in) = a 1,2-diacyl-sn-glycero-3-phosphoethanolamine(out)</text>
        <dbReference type="Rhea" id="RHEA:38895"/>
        <dbReference type="ChEBI" id="CHEBI:64612"/>
    </reaction>
</comment>
<sequence length="392" mass="45341">MVDVPLTSDSIATVRLRLLTSTGSIISSNDFSLLTHKEATRTAFNLMTSHGSPNNSNKDHGLLAPFWLSTLRVYVLQTPVSFSRYNVPGEIVRRIQLSSKGYLPVIYVNPNFQASSDWLEVNQPPENRRLEMVLSIEPLSIGHLRLRCMLEAVADQLLSYVRFRYASRVVWRFVSSLIIFLHLWEEKSSLLVSVPMGISTLIELWKLGRMTKFSISFYHGVRWGKRSKEEEATDQLDAQFMRWLMYIMIPLCIGGSVYSLFYLPHRSWYSWCLETMVNGVYAFGLLLMTPQLFLNYRLKSVAHLPWKAMTYKAFNTFIDDFFAFIIVMPTSHRIACLRDDLIFLIYLYQRWLYPVDKSRINEFSEMTDDNFQSKSTSDVTSSNSDKGKSKLA</sequence>
<evidence type="ECO:0000256" key="16">
    <source>
        <dbReference type="SAM" id="Phobius"/>
    </source>
</evidence>
<dbReference type="EMBL" id="UZAL01033220">
    <property type="protein sequence ID" value="VDP62906.1"/>
    <property type="molecule type" value="Genomic_DNA"/>
</dbReference>
<keyword evidence="18" id="KW-1185">Reference proteome</keyword>
<dbReference type="Pfam" id="PF05602">
    <property type="entry name" value="CLPTM1"/>
    <property type="match status" value="2"/>
</dbReference>
<dbReference type="GO" id="GO:0016020">
    <property type="term" value="C:membrane"/>
    <property type="evidence" value="ECO:0007669"/>
    <property type="project" value="UniProtKB-SubCell"/>
</dbReference>
<keyword evidence="3 16" id="KW-0812">Transmembrane</keyword>
<dbReference type="STRING" id="31246.A0A183PFN6"/>
<evidence type="ECO:0000256" key="10">
    <source>
        <dbReference type="ARBA" id="ARBA00040905"/>
    </source>
</evidence>
<evidence type="ECO:0000256" key="3">
    <source>
        <dbReference type="ARBA" id="ARBA00022692"/>
    </source>
</evidence>
<feature type="region of interest" description="Disordered" evidence="15">
    <location>
        <begin position="369"/>
        <end position="392"/>
    </location>
</feature>
<keyword evidence="5 16" id="KW-0472">Membrane</keyword>
<evidence type="ECO:0000256" key="6">
    <source>
        <dbReference type="ARBA" id="ARBA00024615"/>
    </source>
</evidence>
<evidence type="ECO:0000313" key="18">
    <source>
        <dbReference type="Proteomes" id="UP000269396"/>
    </source>
</evidence>
<accession>A0A183PFN6</accession>
<comment type="catalytic activity">
    <reaction evidence="8">
        <text>a 1,2-diacyl-sn-glycero-3-phospho-(1D-myo-inositol)(in) = a 1,2-diacyl-sn-glycero-3-phospho-(1D-myo-inositol)(out)</text>
        <dbReference type="Rhea" id="RHEA:38691"/>
        <dbReference type="ChEBI" id="CHEBI:57880"/>
    </reaction>
</comment>
<dbReference type="GO" id="GO:0012505">
    <property type="term" value="C:endomembrane system"/>
    <property type="evidence" value="ECO:0007669"/>
    <property type="project" value="TreeGrafter"/>
</dbReference>
<dbReference type="InterPro" id="IPR008429">
    <property type="entry name" value="CLPTM1"/>
</dbReference>
<reference evidence="17 18" key="1">
    <citation type="submission" date="2018-11" db="EMBL/GenBank/DDBJ databases">
        <authorList>
            <consortium name="Pathogen Informatics"/>
        </authorList>
    </citation>
    <scope>NUCLEOTIDE SEQUENCE [LARGE SCALE GENOMIC DNA]</scope>
    <source>
        <strain>Denwood</strain>
        <strain evidence="18">Zambia</strain>
    </source>
</reference>
<evidence type="ECO:0000256" key="11">
    <source>
        <dbReference type="ARBA" id="ARBA00042320"/>
    </source>
</evidence>
<feature type="transmembrane region" description="Helical" evidence="16">
    <location>
        <begin position="268"/>
        <end position="289"/>
    </location>
</feature>
<comment type="subcellular location">
    <subcellularLocation>
        <location evidence="1">Membrane</location>
        <topology evidence="1">Multi-pass membrane protein</topology>
    </subcellularLocation>
</comment>
<feature type="transmembrane region" description="Helical" evidence="16">
    <location>
        <begin position="243"/>
        <end position="262"/>
    </location>
</feature>
<name>A0A183PFN6_9TREM</name>
<organism evidence="17 18">
    <name type="scientific">Schistosoma mattheei</name>
    <dbReference type="NCBI Taxonomy" id="31246"/>
    <lineage>
        <taxon>Eukaryota</taxon>
        <taxon>Metazoa</taxon>
        <taxon>Spiralia</taxon>
        <taxon>Lophotrochozoa</taxon>
        <taxon>Platyhelminthes</taxon>
        <taxon>Trematoda</taxon>
        <taxon>Digenea</taxon>
        <taxon>Strigeidida</taxon>
        <taxon>Schistosomatoidea</taxon>
        <taxon>Schistosomatidae</taxon>
        <taxon>Schistosoma</taxon>
    </lineage>
</organism>
<evidence type="ECO:0000256" key="9">
    <source>
        <dbReference type="ARBA" id="ARBA00036810"/>
    </source>
</evidence>
<proteinExistence type="inferred from homology"/>
<gene>
    <name evidence="17" type="ORF">SMTD_LOCUS13173</name>
</gene>
<evidence type="ECO:0000256" key="5">
    <source>
        <dbReference type="ARBA" id="ARBA00023136"/>
    </source>
</evidence>
<dbReference type="AlphaFoldDB" id="A0A183PFN6"/>
<comment type="catalytic activity">
    <reaction evidence="9">
        <text>6-(alpha-D-glucosaminyl)-(1-octadecanoyl,2-(9Z)-octadecenoyl-sn-glycero-3-phospho)-1D-myo-inositol(in) = 6-(alpha-D-glucosaminyl)-(1-octadecanoyl,2-(9Z)-octadecenoyl-sn-glycero-3-phospho)-1D-myo-inositol(out)</text>
        <dbReference type="Rhea" id="RHEA:71495"/>
        <dbReference type="ChEBI" id="CHEBI:190691"/>
    </reaction>
</comment>
<comment type="catalytic activity">
    <reaction evidence="7">
        <text>a 1,2-diacyl-sn-glycero-3-phosphocholine(in) = a 1,2-diacyl-sn-glycero-3-phosphocholine(out)</text>
        <dbReference type="Rhea" id="RHEA:38571"/>
        <dbReference type="ChEBI" id="CHEBI:57643"/>
    </reaction>
</comment>
<dbReference type="PANTHER" id="PTHR21347:SF0">
    <property type="entry name" value="LIPID SCRAMBLASE CLPTM1L"/>
    <property type="match status" value="1"/>
</dbReference>
<feature type="compositionally biased region" description="Low complexity" evidence="15">
    <location>
        <begin position="373"/>
        <end position="384"/>
    </location>
</feature>
<comment type="catalytic activity">
    <reaction evidence="14">
        <text>a 6-(alpha-D-glucosaminyl)-1-(1,2-diacyl-sn-glycero-3-phospho)-1D-myo-inositol(in) = a 6-(alpha-D-glucosaminyl)-1-(1,2-diacyl-sn-glycero-3-phospho)-1D-myo-inositol(out)</text>
        <dbReference type="Rhea" id="RHEA:71491"/>
        <dbReference type="ChEBI" id="CHEBI:57997"/>
    </reaction>
</comment>
<evidence type="ECO:0000256" key="2">
    <source>
        <dbReference type="ARBA" id="ARBA00009310"/>
    </source>
</evidence>
<evidence type="ECO:0000256" key="4">
    <source>
        <dbReference type="ARBA" id="ARBA00022989"/>
    </source>
</evidence>
<comment type="similarity">
    <text evidence="2">Belongs to the CLPTM1 family.</text>
</comment>
<evidence type="ECO:0000256" key="7">
    <source>
        <dbReference type="ARBA" id="ARBA00024631"/>
    </source>
</evidence>
<evidence type="ECO:0000256" key="14">
    <source>
        <dbReference type="ARBA" id="ARBA00093208"/>
    </source>
</evidence>
<evidence type="ECO:0000256" key="12">
    <source>
        <dbReference type="ARBA" id="ARBA00043155"/>
    </source>
</evidence>
<evidence type="ECO:0000256" key="1">
    <source>
        <dbReference type="ARBA" id="ARBA00004141"/>
    </source>
</evidence>
<evidence type="ECO:0000256" key="8">
    <source>
        <dbReference type="ARBA" id="ARBA00035895"/>
    </source>
</evidence>
<evidence type="ECO:0000256" key="15">
    <source>
        <dbReference type="SAM" id="MobiDB-lite"/>
    </source>
</evidence>
<evidence type="ECO:0000256" key="13">
    <source>
        <dbReference type="ARBA" id="ARBA00045827"/>
    </source>
</evidence>
<protein>
    <recommendedName>
        <fullName evidence="10">Lipid scramblase CLPTM1L</fullName>
    </recommendedName>
    <alternativeName>
        <fullName evidence="12">Cisplatin resistance-related protein 9</fullName>
    </alternativeName>
    <alternativeName>
        <fullName evidence="11">Cleft lip and palate transmembrane protein 1-like protein</fullName>
    </alternativeName>
</protein>
<dbReference type="PANTHER" id="PTHR21347">
    <property type="entry name" value="CLEFT LIP AND PALATE ASSOCIATED TRANSMEMBRANE PROTEIN-RELATED"/>
    <property type="match status" value="1"/>
</dbReference>
<evidence type="ECO:0000313" key="17">
    <source>
        <dbReference type="EMBL" id="VDP62906.1"/>
    </source>
</evidence>
<dbReference type="Proteomes" id="UP000269396">
    <property type="component" value="Unassembled WGS sequence"/>
</dbReference>